<name>A0A537M0J9_9BACT</name>
<dbReference type="AlphaFoldDB" id="A0A537M0J9"/>
<gene>
    <name evidence="2" type="ORF">E6H02_04600</name>
</gene>
<dbReference type="PANTHER" id="PTHR48207">
    <property type="entry name" value="SUCCINATE--HYDROXYMETHYLGLUTARATE COA-TRANSFERASE"/>
    <property type="match status" value="1"/>
</dbReference>
<organism evidence="2 3">
    <name type="scientific">Candidatus Segetimicrobium genomatis</name>
    <dbReference type="NCBI Taxonomy" id="2569760"/>
    <lineage>
        <taxon>Bacteria</taxon>
        <taxon>Bacillati</taxon>
        <taxon>Candidatus Sysuimicrobiota</taxon>
        <taxon>Candidatus Sysuimicrobiia</taxon>
        <taxon>Candidatus Sysuimicrobiales</taxon>
        <taxon>Candidatus Segetimicrobiaceae</taxon>
        <taxon>Candidatus Segetimicrobium</taxon>
    </lineage>
</organism>
<dbReference type="Gene3D" id="3.30.1540.10">
    <property type="entry name" value="formyl-coa transferase, domain 3"/>
    <property type="match status" value="1"/>
</dbReference>
<dbReference type="InterPro" id="IPR044855">
    <property type="entry name" value="CoA-Trfase_III_dom3_sf"/>
</dbReference>
<dbReference type="EMBL" id="VBAM01000144">
    <property type="protein sequence ID" value="TMJ13804.1"/>
    <property type="molecule type" value="Genomic_DNA"/>
</dbReference>
<sequence length="402" mass="43577">MSPAPRLSGPLPGMRVLDLGNMIAGPTCTRVLADLGADVIKVEQPVRGDPVRGWRGQYQGHSLLWKLLARNKRAITLDLHHAEGQRLCRRLYDLVDIVVENFRPGVLERWGLAYGQVAEACPHLIMVRISGYGQTGPYRDRAGFGGVAEAMAGVRFLTGYPDRPPTRVGFALADSVAGLYGACGALAALEERRRSGRGQEVDVALTEATFSLLDDLLPEYQKLGIIAQRHGTGIPGVAPSSIYPTRDDRYVVIGANNDNVFRRLATLMGRTDWLADPGLADDQGRGRRQAELDEEVASWTRRFPLEELAERLAAAGVPAGPVYDIAGICRDPHFRDRGMAVELDDPEVGPLALPGIVPRFSRTPAALAWAGPRMGEHNGEVYGGLLGLAPSEVDDLRARGVI</sequence>
<dbReference type="PANTHER" id="PTHR48207:SF3">
    <property type="entry name" value="SUCCINATE--HYDROXYMETHYLGLUTARATE COA-TRANSFERASE"/>
    <property type="match status" value="1"/>
</dbReference>
<dbReference type="Pfam" id="PF02515">
    <property type="entry name" value="CoA_transf_3"/>
    <property type="match status" value="1"/>
</dbReference>
<comment type="caution">
    <text evidence="2">The sequence shown here is derived from an EMBL/GenBank/DDBJ whole genome shotgun (WGS) entry which is preliminary data.</text>
</comment>
<dbReference type="Gene3D" id="3.40.50.10540">
    <property type="entry name" value="Crotonobetainyl-coa:carnitine coa-transferase, domain 1"/>
    <property type="match status" value="1"/>
</dbReference>
<dbReference type="Proteomes" id="UP000320393">
    <property type="component" value="Unassembled WGS sequence"/>
</dbReference>
<dbReference type="InterPro" id="IPR023606">
    <property type="entry name" value="CoA-Trfase_III_dom_1_sf"/>
</dbReference>
<proteinExistence type="predicted"/>
<dbReference type="InterPro" id="IPR050483">
    <property type="entry name" value="CoA-transferase_III_domain"/>
</dbReference>
<reference evidence="2 3" key="1">
    <citation type="journal article" date="2019" name="Nat. Microbiol.">
        <title>Mediterranean grassland soil C-N compound turnover is dependent on rainfall and depth, and is mediated by genomically divergent microorganisms.</title>
        <authorList>
            <person name="Diamond S."/>
            <person name="Andeer P.F."/>
            <person name="Li Z."/>
            <person name="Crits-Christoph A."/>
            <person name="Burstein D."/>
            <person name="Anantharaman K."/>
            <person name="Lane K.R."/>
            <person name="Thomas B.C."/>
            <person name="Pan C."/>
            <person name="Northen T.R."/>
            <person name="Banfield J.F."/>
        </authorList>
    </citation>
    <scope>NUCLEOTIDE SEQUENCE [LARGE SCALE GENOMIC DNA]</scope>
    <source>
        <strain evidence="2">NP_5</strain>
    </source>
</reference>
<dbReference type="GO" id="GO:0008410">
    <property type="term" value="F:CoA-transferase activity"/>
    <property type="evidence" value="ECO:0007669"/>
    <property type="project" value="TreeGrafter"/>
</dbReference>
<protein>
    <submittedName>
        <fullName evidence="2">CoA transferase</fullName>
    </submittedName>
</protein>
<evidence type="ECO:0000313" key="3">
    <source>
        <dbReference type="Proteomes" id="UP000320393"/>
    </source>
</evidence>
<accession>A0A537M0J9</accession>
<dbReference type="InterPro" id="IPR003673">
    <property type="entry name" value="CoA-Trfase_fam_III"/>
</dbReference>
<evidence type="ECO:0000256" key="1">
    <source>
        <dbReference type="ARBA" id="ARBA00022679"/>
    </source>
</evidence>
<dbReference type="SUPFAM" id="SSF89796">
    <property type="entry name" value="CoA-transferase family III (CaiB/BaiF)"/>
    <property type="match status" value="1"/>
</dbReference>
<evidence type="ECO:0000313" key="2">
    <source>
        <dbReference type="EMBL" id="TMJ13804.1"/>
    </source>
</evidence>
<keyword evidence="1 2" id="KW-0808">Transferase</keyword>